<evidence type="ECO:0000313" key="1">
    <source>
        <dbReference type="EMBL" id="GFZ87564.1"/>
    </source>
</evidence>
<evidence type="ECO:0008006" key="3">
    <source>
        <dbReference type="Google" id="ProtNLM"/>
    </source>
</evidence>
<dbReference type="Pfam" id="PF20113">
    <property type="entry name" value="DUF6503"/>
    <property type="match status" value="1"/>
</dbReference>
<accession>A0A8J2TUP7</accession>
<organism evidence="1 2">
    <name type="scientific">Aquaticitalea lipolytica</name>
    <dbReference type="NCBI Taxonomy" id="1247562"/>
    <lineage>
        <taxon>Bacteria</taxon>
        <taxon>Pseudomonadati</taxon>
        <taxon>Bacteroidota</taxon>
        <taxon>Flavobacteriia</taxon>
        <taxon>Flavobacteriales</taxon>
        <taxon>Flavobacteriaceae</taxon>
        <taxon>Aquaticitalea</taxon>
    </lineage>
</organism>
<dbReference type="EMBL" id="BMIC01000003">
    <property type="protein sequence ID" value="GFZ87564.1"/>
    <property type="molecule type" value="Genomic_DNA"/>
</dbReference>
<name>A0A8J2TUP7_9FLAO</name>
<protein>
    <recommendedName>
        <fullName evidence="3">Threonine synthase</fullName>
    </recommendedName>
</protein>
<comment type="caution">
    <text evidence="1">The sequence shown here is derived from an EMBL/GenBank/DDBJ whole genome shotgun (WGS) entry which is preliminary data.</text>
</comment>
<dbReference type="InterPro" id="IPR045444">
    <property type="entry name" value="DUF6503"/>
</dbReference>
<keyword evidence="2" id="KW-1185">Reference proteome</keyword>
<gene>
    <name evidence="1" type="ORF">GCM10011531_18810</name>
</gene>
<proteinExistence type="predicted"/>
<dbReference type="Proteomes" id="UP000598120">
    <property type="component" value="Unassembled WGS sequence"/>
</dbReference>
<sequence length="279" mass="32599">MFDTTNNSKSKKNSIMKKLTLLFVLLVVITSCKEKTETPTVNYEEQNLDVTTSIYPEDITKVFDAHGGLDNWKQMRTLEFSMEKPDGLEITTTDLRERYSLIEMPKHTIGFDGESVWMKSKDKTVYKGNPKFYYNLMFYFYAMPFILADDGIKYTDAEPLVFEGKSYPGIKISYEAGVGESPDDEYVMYYDSETNKMTWLGYTVTYFSKEKSEKWSFINYSDWQEVEGLLMPKTLSWYNVENNLPTTKRNDVEFSHVMMTTDKMSLKMYMMPDDAEVVQ</sequence>
<evidence type="ECO:0000313" key="2">
    <source>
        <dbReference type="Proteomes" id="UP000598120"/>
    </source>
</evidence>
<reference evidence="1 2" key="1">
    <citation type="journal article" date="2014" name="Int. J. Syst. Evol. Microbiol.">
        <title>Complete genome sequence of Corynebacterium casei LMG S-19264T (=DSM 44701T), isolated from a smear-ripened cheese.</title>
        <authorList>
            <consortium name="US DOE Joint Genome Institute (JGI-PGF)"/>
            <person name="Walter F."/>
            <person name="Albersmeier A."/>
            <person name="Kalinowski J."/>
            <person name="Ruckert C."/>
        </authorList>
    </citation>
    <scope>NUCLEOTIDE SEQUENCE [LARGE SCALE GENOMIC DNA]</scope>
    <source>
        <strain evidence="1 2">CGMCC 1.15295</strain>
    </source>
</reference>
<dbReference type="AlphaFoldDB" id="A0A8J2TUP7"/>